<dbReference type="Gene3D" id="3.30.70.240">
    <property type="match status" value="1"/>
</dbReference>
<evidence type="ECO:0000256" key="3">
    <source>
        <dbReference type="ARBA" id="ARBA00022722"/>
    </source>
</evidence>
<organism evidence="11 12">
    <name type="scientific">Paenibacillus crassostreae</name>
    <dbReference type="NCBI Taxonomy" id="1763538"/>
    <lineage>
        <taxon>Bacteria</taxon>
        <taxon>Bacillati</taxon>
        <taxon>Bacillota</taxon>
        <taxon>Bacilli</taxon>
        <taxon>Bacillales</taxon>
        <taxon>Paenibacillaceae</taxon>
        <taxon>Paenibacillus</taxon>
    </lineage>
</organism>
<evidence type="ECO:0000313" key="11">
    <source>
        <dbReference type="EMBL" id="OAB73088.1"/>
    </source>
</evidence>
<evidence type="ECO:0000256" key="7">
    <source>
        <dbReference type="ARBA" id="ARBA00022842"/>
    </source>
</evidence>
<evidence type="ECO:0000256" key="9">
    <source>
        <dbReference type="HAMAP-Rule" id="MF_01471"/>
    </source>
</evidence>
<dbReference type="InterPro" id="IPR021127">
    <property type="entry name" value="CRISPR_associated_Cas2"/>
</dbReference>
<keyword evidence="6 9" id="KW-0378">Hydrolase</keyword>
<dbReference type="Pfam" id="PF09827">
    <property type="entry name" value="CRISPR_Cas2"/>
    <property type="match status" value="1"/>
</dbReference>
<dbReference type="RefSeq" id="WP_068659287.1">
    <property type="nucleotide sequence ID" value="NZ_CP017770.1"/>
</dbReference>
<evidence type="ECO:0000256" key="1">
    <source>
        <dbReference type="ARBA" id="ARBA00001946"/>
    </source>
</evidence>
<sequence>MLVLITYDVSTISDGGTRRLRVVAKKCEDYGVRVQNSVFECIVDATQLKKLEIELEELIDPTVDSLRFYILGNNHKRKVNHIGAKPSLDVEGPLIF</sequence>
<dbReference type="SUPFAM" id="SSF143430">
    <property type="entry name" value="TTP0101/SSO1404-like"/>
    <property type="match status" value="1"/>
</dbReference>
<keyword evidence="7 9" id="KW-0460">Magnesium</keyword>
<feature type="binding site" evidence="9">
    <location>
        <position position="8"/>
    </location>
    <ligand>
        <name>Mg(2+)</name>
        <dbReference type="ChEBI" id="CHEBI:18420"/>
        <note>catalytic</note>
    </ligand>
</feature>
<dbReference type="EMBL" id="LSFN01000026">
    <property type="protein sequence ID" value="OAB73088.1"/>
    <property type="molecule type" value="Genomic_DNA"/>
</dbReference>
<dbReference type="GO" id="GO:0051607">
    <property type="term" value="P:defense response to virus"/>
    <property type="evidence" value="ECO:0007669"/>
    <property type="project" value="UniProtKB-UniRule"/>
</dbReference>
<reference evidence="11 12" key="1">
    <citation type="submission" date="2016-02" db="EMBL/GenBank/DDBJ databases">
        <title>Paenibacillus sp. LPB0068, isolated from Crassostrea gigas.</title>
        <authorList>
            <person name="Shin S.-K."/>
            <person name="Yi H."/>
        </authorList>
    </citation>
    <scope>NUCLEOTIDE SEQUENCE [LARGE SCALE GENOMIC DNA]</scope>
    <source>
        <strain evidence="11 12">LPB0068</strain>
    </source>
</reference>
<evidence type="ECO:0000256" key="2">
    <source>
        <dbReference type="ARBA" id="ARBA00009959"/>
    </source>
</evidence>
<dbReference type="KEGG" id="pcx:LPB68_05940"/>
<evidence type="ECO:0000313" key="12">
    <source>
        <dbReference type="Proteomes" id="UP000077134"/>
    </source>
</evidence>
<keyword evidence="8 9" id="KW-0051">Antiviral defense</keyword>
<comment type="subunit">
    <text evidence="9">Homodimer, forms a heterotetramer with a Cas1 homodimer.</text>
</comment>
<keyword evidence="12" id="KW-1185">Reference proteome</keyword>
<comment type="similarity">
    <text evidence="2 9 10">Belongs to the CRISPR-associated endoribonuclease Cas2 protein family.</text>
</comment>
<dbReference type="GO" id="GO:0016787">
    <property type="term" value="F:hydrolase activity"/>
    <property type="evidence" value="ECO:0007669"/>
    <property type="project" value="UniProtKB-KW"/>
</dbReference>
<dbReference type="Proteomes" id="UP000077134">
    <property type="component" value="Unassembled WGS sequence"/>
</dbReference>
<evidence type="ECO:0000256" key="4">
    <source>
        <dbReference type="ARBA" id="ARBA00022723"/>
    </source>
</evidence>
<protein>
    <recommendedName>
        <fullName evidence="9">CRISPR-associated endoribonuclease Cas2</fullName>
        <ecNumber evidence="9">3.1.-.-</ecNumber>
    </recommendedName>
</protein>
<dbReference type="NCBIfam" id="TIGR01573">
    <property type="entry name" value="cas2"/>
    <property type="match status" value="1"/>
</dbReference>
<dbReference type="GO" id="GO:0004521">
    <property type="term" value="F:RNA endonuclease activity"/>
    <property type="evidence" value="ECO:0007669"/>
    <property type="project" value="UniProtKB-UniRule"/>
</dbReference>
<dbReference type="InterPro" id="IPR019199">
    <property type="entry name" value="Virulence_VapD/CRISPR_Cas2"/>
</dbReference>
<dbReference type="GO" id="GO:0046872">
    <property type="term" value="F:metal ion binding"/>
    <property type="evidence" value="ECO:0007669"/>
    <property type="project" value="UniProtKB-UniRule"/>
</dbReference>
<dbReference type="AlphaFoldDB" id="A0A167CDY1"/>
<dbReference type="CDD" id="cd09725">
    <property type="entry name" value="Cas2_I_II_III"/>
    <property type="match status" value="1"/>
</dbReference>
<comment type="cofactor">
    <cofactor evidence="1 9">
        <name>Mg(2+)</name>
        <dbReference type="ChEBI" id="CHEBI:18420"/>
    </cofactor>
</comment>
<dbReference type="OrthoDB" id="9798176at2"/>
<dbReference type="PANTHER" id="PTHR34405:SF3">
    <property type="entry name" value="CRISPR-ASSOCIATED ENDORIBONUCLEASE CAS2 3"/>
    <property type="match status" value="1"/>
</dbReference>
<keyword evidence="5 9" id="KW-0255">Endonuclease</keyword>
<keyword evidence="4 9" id="KW-0479">Metal-binding</keyword>
<evidence type="ECO:0000256" key="8">
    <source>
        <dbReference type="ARBA" id="ARBA00023118"/>
    </source>
</evidence>
<accession>A0A167CDY1</accession>
<comment type="caution">
    <text evidence="11">The sequence shown here is derived from an EMBL/GenBank/DDBJ whole genome shotgun (WGS) entry which is preliminary data.</text>
</comment>
<proteinExistence type="inferred from homology"/>
<dbReference type="GO" id="GO:0043571">
    <property type="term" value="P:maintenance of CRISPR repeat elements"/>
    <property type="evidence" value="ECO:0007669"/>
    <property type="project" value="UniProtKB-UniRule"/>
</dbReference>
<dbReference type="PANTHER" id="PTHR34405">
    <property type="entry name" value="CRISPR-ASSOCIATED ENDORIBONUCLEASE CAS2"/>
    <property type="match status" value="1"/>
</dbReference>
<name>A0A167CDY1_9BACL</name>
<evidence type="ECO:0000256" key="5">
    <source>
        <dbReference type="ARBA" id="ARBA00022759"/>
    </source>
</evidence>
<comment type="function">
    <text evidence="9">CRISPR (clustered regularly interspaced short palindromic repeat), is an adaptive immune system that provides protection against mobile genetic elements (viruses, transposable elements and conjugative plasmids). CRISPR clusters contain sequences complementary to antecedent mobile elements and target invading nucleic acids. CRISPR clusters are transcribed and processed into CRISPR RNA (crRNA). Functions as a ssRNA-specific endoribonuclease. Involved in the integration of spacer DNA into the CRISPR cassette.</text>
</comment>
<dbReference type="STRING" id="1763538.LPB68_05940"/>
<evidence type="ECO:0000256" key="10">
    <source>
        <dbReference type="PIRNR" id="PIRNR032582"/>
    </source>
</evidence>
<gene>
    <name evidence="9" type="primary">cas2</name>
    <name evidence="11" type="ORF">PNBC_14350</name>
</gene>
<keyword evidence="3 9" id="KW-0540">Nuclease</keyword>
<dbReference type="HAMAP" id="MF_01471">
    <property type="entry name" value="Cas2"/>
    <property type="match status" value="1"/>
</dbReference>
<evidence type="ECO:0000256" key="6">
    <source>
        <dbReference type="ARBA" id="ARBA00022801"/>
    </source>
</evidence>
<dbReference type="PIRSF" id="PIRSF032582">
    <property type="entry name" value="Cas2"/>
    <property type="match status" value="1"/>
</dbReference>
<dbReference type="EC" id="3.1.-.-" evidence="9"/>